<feature type="compositionally biased region" description="Polar residues" evidence="2">
    <location>
        <begin position="459"/>
        <end position="468"/>
    </location>
</feature>
<proteinExistence type="predicted"/>
<protein>
    <recommendedName>
        <fullName evidence="3">HTH CENPB-type domain-containing protein</fullName>
    </recommendedName>
</protein>
<dbReference type="OrthoDB" id="3199516at2759"/>
<feature type="region of interest" description="Disordered" evidence="2">
    <location>
        <begin position="822"/>
        <end position="893"/>
    </location>
</feature>
<dbReference type="Proteomes" id="UP001056012">
    <property type="component" value="Chromosome 1"/>
</dbReference>
<dbReference type="EMBL" id="CP089274">
    <property type="protein sequence ID" value="USP73194.1"/>
    <property type="molecule type" value="Genomic_DNA"/>
</dbReference>
<dbReference type="InterPro" id="IPR050863">
    <property type="entry name" value="CenT-Element_Derived"/>
</dbReference>
<evidence type="ECO:0000313" key="5">
    <source>
        <dbReference type="Proteomes" id="UP001056012"/>
    </source>
</evidence>
<evidence type="ECO:0000313" key="4">
    <source>
        <dbReference type="EMBL" id="USP73194.1"/>
    </source>
</evidence>
<feature type="region of interest" description="Disordered" evidence="2">
    <location>
        <begin position="507"/>
        <end position="553"/>
    </location>
</feature>
<dbReference type="AlphaFoldDB" id="A0A9Q9DP21"/>
<dbReference type="Pfam" id="PF03184">
    <property type="entry name" value="DDE_1"/>
    <property type="match status" value="1"/>
</dbReference>
<keyword evidence="5" id="KW-1185">Reference proteome</keyword>
<dbReference type="SMART" id="SM00674">
    <property type="entry name" value="CENPB"/>
    <property type="match status" value="1"/>
</dbReference>
<reference evidence="4" key="1">
    <citation type="submission" date="2021-12" db="EMBL/GenBank/DDBJ databases">
        <title>Curvularia clavata genome.</title>
        <authorList>
            <person name="Cao Y."/>
        </authorList>
    </citation>
    <scope>NUCLEOTIDE SEQUENCE</scope>
    <source>
        <strain evidence="4">Yc1106</strain>
    </source>
</reference>
<dbReference type="InterPro" id="IPR006600">
    <property type="entry name" value="HTH_CenpB_DNA-bd_dom"/>
</dbReference>
<dbReference type="VEuPathDB" id="FungiDB:yc1106_00468"/>
<feature type="compositionally biased region" description="Acidic residues" evidence="2">
    <location>
        <begin position="841"/>
        <end position="858"/>
    </location>
</feature>
<dbReference type="PANTHER" id="PTHR19303">
    <property type="entry name" value="TRANSPOSON"/>
    <property type="match status" value="1"/>
</dbReference>
<name>A0A9Q9DP21_CURCL</name>
<dbReference type="GO" id="GO:0003677">
    <property type="term" value="F:DNA binding"/>
    <property type="evidence" value="ECO:0007669"/>
    <property type="project" value="UniProtKB-KW"/>
</dbReference>
<feature type="region of interest" description="Disordered" evidence="2">
    <location>
        <begin position="1"/>
        <end position="77"/>
    </location>
</feature>
<feature type="domain" description="HTH CENPB-type" evidence="3">
    <location>
        <begin position="891"/>
        <end position="960"/>
    </location>
</feature>
<feature type="compositionally biased region" description="Polar residues" evidence="2">
    <location>
        <begin position="526"/>
        <end position="538"/>
    </location>
</feature>
<dbReference type="PANTHER" id="PTHR19303:SF74">
    <property type="entry name" value="POGO TRANSPOSABLE ELEMENT WITH KRAB DOMAIN"/>
    <property type="match status" value="1"/>
</dbReference>
<evidence type="ECO:0000256" key="1">
    <source>
        <dbReference type="ARBA" id="ARBA00023125"/>
    </source>
</evidence>
<feature type="compositionally biased region" description="Low complexity" evidence="2">
    <location>
        <begin position="49"/>
        <end position="63"/>
    </location>
</feature>
<accession>A0A9Q9DP21</accession>
<keyword evidence="1" id="KW-0238">DNA-binding</keyword>
<dbReference type="GO" id="GO:0005634">
    <property type="term" value="C:nucleus"/>
    <property type="evidence" value="ECO:0007669"/>
    <property type="project" value="TreeGrafter"/>
</dbReference>
<feature type="region of interest" description="Disordered" evidence="2">
    <location>
        <begin position="436"/>
        <end position="469"/>
    </location>
</feature>
<sequence>MADSPLSTPATPTTASPLPSDADFARSFSPSQDDAQLLGPQGPADDVWTSTSAPGAGSAAQSADPVPAPKGKEKAAKGPLKLLDLPVDILKEIIHQLPHTNDLTSLCLCHSALHRLTIPCIYSRFDIVWPDESTHNEPRAGVDALTYGLATLVMGDDCFPHQHRLRLQGQTPTSLLRTAATPHPVPQRRFGNYYGQFTKKFSLGNGPQAWVQEYMITKEGGKMLGTLVALAIARMINLETFVWDMPTGVLRDVWLALSSLAHRSDGEECRLERLWIRWHDNTIDAPVPPPAPPMILNNQNLPPPPNTTHPSGLGTVHAPVVVVPPYPSTSMSALDRVEHPTFSVIPALKSLSVLDIDELPYLDEMSILIARSQKKLRELRIGIAAHAQQRDWVNVWEGEGLQQVDYSTTSTAACSIGEKRLGGVLGILVGRIHNMRHSEESPAQKSATGVTERPVEATPTKSAASQPLPSIASLSLHERETDQDVDHFGNPMDDTSIAEGVTLFSDDQPVGAEQSPQSTRPEKSNSKAYTASSPQSQSKPEHGSSQDPAEPPLTGKLKLEVLELERVPLSVPVLRRAFDWSMLSTLTLLHCSNHEQLWKILRRTYTPRSPYPGSPSSSKAYKASFTLRSEYQLNLKRIHTNTVSPSLISFLKETLAPNSLEVLFLQEGRSYSSPVTVDAIYKGPLKRHRASLKKLMIDSGEKGPDGHPTTSSRWRRWMLNREILTFITSGRMNNLRELAVSIDYKDWHHFLQRLPYIPHIRSLYIPYIADHAHGSNIDPRELAYQILDIVHLRPEIELCYMGLSTKCFEILENRPSNYDLRHEGMHNDGSGSAYATHDPMLSDDESEATEDEDDDSMDESAAAPGGDETESDVSDDAEGESDDESFIHDSQKGPKLRRLNKLEEEAIVERILEESARGFAPTKADVRAIADKLLHERESNLTGKNWVDNFVKRTPEIYNREWVTAIQDVGALGRWIPPFVVFAGKVLINVWFENLPADWVFEVSPNSWTNNQLGIAWLEHFDTHIKRHTVGGYRLLIIDGYESHCSVEFQDLCKEKNIVLLCMPAHSSHLLQLLDVACFSPLKRKYGDAVLGLARNRTNYISKETFLPAFKAAFE</sequence>
<dbReference type="PROSITE" id="PS51253">
    <property type="entry name" value="HTH_CENPB"/>
    <property type="match status" value="1"/>
</dbReference>
<gene>
    <name evidence="4" type="ORF">yc1106_00468</name>
</gene>
<dbReference type="InterPro" id="IPR004875">
    <property type="entry name" value="DDE_SF_endonuclease_dom"/>
</dbReference>
<organism evidence="4 5">
    <name type="scientific">Curvularia clavata</name>
    <dbReference type="NCBI Taxonomy" id="95742"/>
    <lineage>
        <taxon>Eukaryota</taxon>
        <taxon>Fungi</taxon>
        <taxon>Dikarya</taxon>
        <taxon>Ascomycota</taxon>
        <taxon>Pezizomycotina</taxon>
        <taxon>Dothideomycetes</taxon>
        <taxon>Pleosporomycetidae</taxon>
        <taxon>Pleosporales</taxon>
        <taxon>Pleosporineae</taxon>
        <taxon>Pleosporaceae</taxon>
        <taxon>Curvularia</taxon>
    </lineage>
</organism>
<evidence type="ECO:0000256" key="2">
    <source>
        <dbReference type="SAM" id="MobiDB-lite"/>
    </source>
</evidence>
<evidence type="ECO:0000259" key="3">
    <source>
        <dbReference type="PROSITE" id="PS51253"/>
    </source>
</evidence>
<feature type="compositionally biased region" description="Low complexity" evidence="2">
    <location>
        <begin position="1"/>
        <end position="22"/>
    </location>
</feature>
<feature type="compositionally biased region" description="Acidic residues" evidence="2">
    <location>
        <begin position="867"/>
        <end position="884"/>
    </location>
</feature>